<dbReference type="EMBL" id="GBXM01062233">
    <property type="protein sequence ID" value="JAH46344.1"/>
    <property type="molecule type" value="Transcribed_RNA"/>
</dbReference>
<reference evidence="1" key="1">
    <citation type="submission" date="2014-11" db="EMBL/GenBank/DDBJ databases">
        <authorList>
            <person name="Amaro Gonzalez C."/>
        </authorList>
    </citation>
    <scope>NUCLEOTIDE SEQUENCE</scope>
</reference>
<evidence type="ECO:0000313" key="1">
    <source>
        <dbReference type="EMBL" id="JAH46344.1"/>
    </source>
</evidence>
<sequence length="38" mass="4186">MAGSQRGSTLGSAPQTVVVAARHMSNDLERKNLRDKRF</sequence>
<organism evidence="1">
    <name type="scientific">Anguilla anguilla</name>
    <name type="common">European freshwater eel</name>
    <name type="synonym">Muraena anguilla</name>
    <dbReference type="NCBI Taxonomy" id="7936"/>
    <lineage>
        <taxon>Eukaryota</taxon>
        <taxon>Metazoa</taxon>
        <taxon>Chordata</taxon>
        <taxon>Craniata</taxon>
        <taxon>Vertebrata</taxon>
        <taxon>Euteleostomi</taxon>
        <taxon>Actinopterygii</taxon>
        <taxon>Neopterygii</taxon>
        <taxon>Teleostei</taxon>
        <taxon>Anguilliformes</taxon>
        <taxon>Anguillidae</taxon>
        <taxon>Anguilla</taxon>
    </lineage>
</organism>
<protein>
    <submittedName>
        <fullName evidence="1">Uncharacterized protein</fullName>
    </submittedName>
</protein>
<accession>A0A0E9SYC7</accession>
<name>A0A0E9SYC7_ANGAN</name>
<dbReference type="AlphaFoldDB" id="A0A0E9SYC7"/>
<proteinExistence type="predicted"/>
<reference evidence="1" key="2">
    <citation type="journal article" date="2015" name="Fish Shellfish Immunol.">
        <title>Early steps in the European eel (Anguilla anguilla)-Vibrio vulnificus interaction in the gills: Role of the RtxA13 toxin.</title>
        <authorList>
            <person name="Callol A."/>
            <person name="Pajuelo D."/>
            <person name="Ebbesson L."/>
            <person name="Teles M."/>
            <person name="MacKenzie S."/>
            <person name="Amaro C."/>
        </authorList>
    </citation>
    <scope>NUCLEOTIDE SEQUENCE</scope>
</reference>